<dbReference type="AlphaFoldDB" id="A0A251RNP9"/>
<dbReference type="InterPro" id="IPR000504">
    <property type="entry name" value="RRM_dom"/>
</dbReference>
<keyword evidence="7" id="KW-1185">Reference proteome</keyword>
<dbReference type="Gene3D" id="3.30.70.330">
    <property type="match status" value="1"/>
</dbReference>
<evidence type="ECO:0000256" key="3">
    <source>
        <dbReference type="SAM" id="MobiDB-lite"/>
    </source>
</evidence>
<feature type="domain" description="RRM" evidence="4">
    <location>
        <begin position="49"/>
        <end position="124"/>
    </location>
</feature>
<dbReference type="Pfam" id="PF00076">
    <property type="entry name" value="RRM_1"/>
    <property type="match status" value="1"/>
</dbReference>
<dbReference type="InterPro" id="IPR050886">
    <property type="entry name" value="RNA-binding_reg"/>
</dbReference>
<evidence type="ECO:0000313" key="5">
    <source>
        <dbReference type="EMBL" id="KAF5754822.1"/>
    </source>
</evidence>
<reference evidence="6" key="2">
    <citation type="submission" date="2017-02" db="EMBL/GenBank/DDBJ databases">
        <title>Sunflower complete genome.</title>
        <authorList>
            <person name="Langlade N."/>
            <person name="Munos S."/>
        </authorList>
    </citation>
    <scope>NUCLEOTIDE SEQUENCE [LARGE SCALE GENOMIC DNA]</scope>
    <source>
        <tissue evidence="6">Leaves</tissue>
    </source>
</reference>
<dbReference type="OMA" id="VPQWREG"/>
<proteinExistence type="predicted"/>
<evidence type="ECO:0000259" key="4">
    <source>
        <dbReference type="PROSITE" id="PS50102"/>
    </source>
</evidence>
<dbReference type="STRING" id="4232.A0A251RNP9"/>
<dbReference type="PROSITE" id="PS50102">
    <property type="entry name" value="RRM"/>
    <property type="match status" value="1"/>
</dbReference>
<reference evidence="5" key="3">
    <citation type="submission" date="2020-06" db="EMBL/GenBank/DDBJ databases">
        <title>Helianthus annuus Genome sequencing and assembly Release 2.</title>
        <authorList>
            <person name="Gouzy J."/>
            <person name="Langlade N."/>
            <person name="Munos S."/>
        </authorList>
    </citation>
    <scope>NUCLEOTIDE SEQUENCE</scope>
    <source>
        <tissue evidence="5">Leaves</tissue>
    </source>
</reference>
<reference evidence="5 7" key="1">
    <citation type="journal article" date="2017" name="Nature">
        <title>The sunflower genome provides insights into oil metabolism, flowering and Asterid evolution.</title>
        <authorList>
            <person name="Badouin H."/>
            <person name="Gouzy J."/>
            <person name="Grassa C.J."/>
            <person name="Murat F."/>
            <person name="Staton S.E."/>
            <person name="Cottret L."/>
            <person name="Lelandais-Briere C."/>
            <person name="Owens G.L."/>
            <person name="Carrere S."/>
            <person name="Mayjonade B."/>
            <person name="Legrand L."/>
            <person name="Gill N."/>
            <person name="Kane N.C."/>
            <person name="Bowers J.E."/>
            <person name="Hubner S."/>
            <person name="Bellec A."/>
            <person name="Berard A."/>
            <person name="Berges H."/>
            <person name="Blanchet N."/>
            <person name="Boniface M.C."/>
            <person name="Brunel D."/>
            <person name="Catrice O."/>
            <person name="Chaidir N."/>
            <person name="Claudel C."/>
            <person name="Donnadieu C."/>
            <person name="Faraut T."/>
            <person name="Fievet G."/>
            <person name="Helmstetter N."/>
            <person name="King M."/>
            <person name="Knapp S.J."/>
            <person name="Lai Z."/>
            <person name="Le Paslier M.C."/>
            <person name="Lippi Y."/>
            <person name="Lorenzon L."/>
            <person name="Mandel J.R."/>
            <person name="Marage G."/>
            <person name="Marchand G."/>
            <person name="Marquand E."/>
            <person name="Bret-Mestries E."/>
            <person name="Morien E."/>
            <person name="Nambeesan S."/>
            <person name="Nguyen T."/>
            <person name="Pegot-Espagnet P."/>
            <person name="Pouilly N."/>
            <person name="Raftis F."/>
            <person name="Sallet E."/>
            <person name="Schiex T."/>
            <person name="Thomas J."/>
            <person name="Vandecasteele C."/>
            <person name="Vares D."/>
            <person name="Vear F."/>
            <person name="Vautrin S."/>
            <person name="Crespi M."/>
            <person name="Mangin B."/>
            <person name="Burke J.M."/>
            <person name="Salse J."/>
            <person name="Munos S."/>
            <person name="Vincourt P."/>
            <person name="Rieseberg L.H."/>
            <person name="Langlade N.B."/>
        </authorList>
    </citation>
    <scope>NUCLEOTIDE SEQUENCE [LARGE SCALE GENOMIC DNA]</scope>
    <source>
        <strain evidence="7">cv. SF193</strain>
        <tissue evidence="5">Leaves</tissue>
    </source>
</reference>
<keyword evidence="1 2" id="KW-0694">RNA-binding</keyword>
<dbReference type="EMBL" id="MNCJ02000332">
    <property type="protein sequence ID" value="KAF5754822.1"/>
    <property type="molecule type" value="Genomic_DNA"/>
</dbReference>
<dbReference type="GO" id="GO:0003677">
    <property type="term" value="F:DNA binding"/>
    <property type="evidence" value="ECO:0007669"/>
    <property type="project" value="UniProtKB-KW"/>
</dbReference>
<feature type="region of interest" description="Disordered" evidence="3">
    <location>
        <begin position="1"/>
        <end position="48"/>
    </location>
</feature>
<dbReference type="InterPro" id="IPR012677">
    <property type="entry name" value="Nucleotide-bd_a/b_plait_sf"/>
</dbReference>
<dbReference type="PANTHER" id="PTHR48024:SF48">
    <property type="entry name" value="RRM DOMAIN-CONTAINING PROTEIN"/>
    <property type="match status" value="1"/>
</dbReference>
<keyword evidence="6" id="KW-0238">DNA-binding</keyword>
<dbReference type="FunCoup" id="A0A251RNP9">
    <property type="interactions" value="692"/>
</dbReference>
<evidence type="ECO:0000256" key="2">
    <source>
        <dbReference type="PROSITE-ProRule" id="PRU00176"/>
    </source>
</evidence>
<dbReference type="EMBL" id="CM007906">
    <property type="protein sequence ID" value="OTF85870.1"/>
    <property type="molecule type" value="Genomic_DNA"/>
</dbReference>
<dbReference type="InParanoid" id="A0A251RNP9"/>
<name>A0A251RNP9_HELAN</name>
<keyword evidence="6" id="KW-0371">Homeobox</keyword>
<gene>
    <name evidence="6" type="primary">ATHB54</name>
    <name evidence="6" type="ORF">HannXRQ_Chr17g0544601</name>
    <name evidence="5" type="ORF">HanXRQr2_Chr17g0795581</name>
</gene>
<dbReference type="OrthoDB" id="1908804at2759"/>
<dbReference type="CDD" id="cd00590">
    <property type="entry name" value="RRM_SF"/>
    <property type="match status" value="1"/>
</dbReference>
<protein>
    <submittedName>
        <fullName evidence="6">Putative homeobox protein 54</fullName>
    </submittedName>
    <submittedName>
        <fullName evidence="5">RNA recognition motif domain, nucleotide-binding alpha-beta plait domain superfamily</fullName>
    </submittedName>
</protein>
<feature type="region of interest" description="Disordered" evidence="3">
    <location>
        <begin position="132"/>
        <end position="186"/>
    </location>
</feature>
<evidence type="ECO:0000313" key="7">
    <source>
        <dbReference type="Proteomes" id="UP000215914"/>
    </source>
</evidence>
<dbReference type="GO" id="GO:0005739">
    <property type="term" value="C:mitochondrion"/>
    <property type="evidence" value="ECO:0000318"/>
    <property type="project" value="GO_Central"/>
</dbReference>
<evidence type="ECO:0000313" key="6">
    <source>
        <dbReference type="EMBL" id="OTF85870.1"/>
    </source>
</evidence>
<dbReference type="Proteomes" id="UP000215914">
    <property type="component" value="Chromosome 17"/>
</dbReference>
<sequence length="202" mass="22400">MSRKREKPYFSRHAPYNYPKRRRPHPTDPPIHDDYFPDQPSPSPGPTNTAVVITGLSSACSVLDLKSRFEIYGPISRTRMDSDGVAYVTFRSRESAESAISASVDPSFGITLNSTRVQVMWASDSVPQWREGVKKASSSSSSKLLRPELPLSRHGRGSKIGSAIVNSRDEKNDGNETVKTSGRRDLNVASRGREMVAYDDIL</sequence>
<dbReference type="PANTHER" id="PTHR48024">
    <property type="entry name" value="GEO13361P1-RELATED"/>
    <property type="match status" value="1"/>
</dbReference>
<feature type="compositionally biased region" description="Basic and acidic residues" evidence="3">
    <location>
        <begin position="167"/>
        <end position="186"/>
    </location>
</feature>
<evidence type="ECO:0000256" key="1">
    <source>
        <dbReference type="ARBA" id="ARBA00022884"/>
    </source>
</evidence>
<dbReference type="SUPFAM" id="SSF54928">
    <property type="entry name" value="RNA-binding domain, RBD"/>
    <property type="match status" value="1"/>
</dbReference>
<dbReference type="InterPro" id="IPR035979">
    <property type="entry name" value="RBD_domain_sf"/>
</dbReference>
<organism evidence="6 7">
    <name type="scientific">Helianthus annuus</name>
    <name type="common">Common sunflower</name>
    <dbReference type="NCBI Taxonomy" id="4232"/>
    <lineage>
        <taxon>Eukaryota</taxon>
        <taxon>Viridiplantae</taxon>
        <taxon>Streptophyta</taxon>
        <taxon>Embryophyta</taxon>
        <taxon>Tracheophyta</taxon>
        <taxon>Spermatophyta</taxon>
        <taxon>Magnoliopsida</taxon>
        <taxon>eudicotyledons</taxon>
        <taxon>Gunneridae</taxon>
        <taxon>Pentapetalae</taxon>
        <taxon>asterids</taxon>
        <taxon>campanulids</taxon>
        <taxon>Asterales</taxon>
        <taxon>Asteraceae</taxon>
        <taxon>Asteroideae</taxon>
        <taxon>Heliantheae alliance</taxon>
        <taxon>Heliantheae</taxon>
        <taxon>Helianthus</taxon>
    </lineage>
</organism>
<dbReference type="GO" id="GO:0003729">
    <property type="term" value="F:mRNA binding"/>
    <property type="evidence" value="ECO:0000318"/>
    <property type="project" value="GO_Central"/>
</dbReference>
<accession>A0A251RNP9</accession>
<dbReference type="Gramene" id="mRNA:HanXRQr2_Chr17g0795581">
    <property type="protein sequence ID" value="mRNA:HanXRQr2_Chr17g0795581"/>
    <property type="gene ID" value="HanXRQr2_Chr17g0795581"/>
</dbReference>
<dbReference type="SMART" id="SM00360">
    <property type="entry name" value="RRM"/>
    <property type="match status" value="1"/>
</dbReference>